<evidence type="ECO:0000313" key="4">
    <source>
        <dbReference type="Proteomes" id="UP001560685"/>
    </source>
</evidence>
<gene>
    <name evidence="3" type="ORF">ABFZ84_03885</name>
</gene>
<evidence type="ECO:0000313" key="3">
    <source>
        <dbReference type="EMBL" id="MEX6632680.1"/>
    </source>
</evidence>
<keyword evidence="4" id="KW-1185">Reference proteome</keyword>
<dbReference type="Proteomes" id="UP001560685">
    <property type="component" value="Unassembled WGS sequence"/>
</dbReference>
<keyword evidence="2" id="KW-0732">Signal</keyword>
<feature type="chain" id="PRO_5046750733" evidence="2">
    <location>
        <begin position="26"/>
        <end position="288"/>
    </location>
</feature>
<feature type="signal peptide" evidence="2">
    <location>
        <begin position="1"/>
        <end position="25"/>
    </location>
</feature>
<evidence type="ECO:0000256" key="2">
    <source>
        <dbReference type="SAM" id="SignalP"/>
    </source>
</evidence>
<dbReference type="EMBL" id="JBEHZE010000001">
    <property type="protein sequence ID" value="MEX6632680.1"/>
    <property type="molecule type" value="Genomic_DNA"/>
</dbReference>
<dbReference type="InterPro" id="IPR018682">
    <property type="entry name" value="DUF2167_membr"/>
</dbReference>
<reference evidence="3 4" key="1">
    <citation type="submission" date="2024-05" db="EMBL/GenBank/DDBJ databases">
        <title>Three bacterial strains, DH-69, EH-24, and ECK-19 isolated from coastal sediments.</title>
        <authorList>
            <person name="Ye Y.-Q."/>
            <person name="Du Z.-J."/>
        </authorList>
    </citation>
    <scope>NUCLEOTIDE SEQUENCE [LARGE SCALE GENOMIC DNA]</scope>
    <source>
        <strain evidence="3 4">ECK-19</strain>
    </source>
</reference>
<dbReference type="RefSeq" id="WP_369312605.1">
    <property type="nucleotide sequence ID" value="NZ_JBEHZE010000001.1"/>
</dbReference>
<evidence type="ECO:0000256" key="1">
    <source>
        <dbReference type="SAM" id="Phobius"/>
    </source>
</evidence>
<keyword evidence="1" id="KW-1133">Transmembrane helix</keyword>
<accession>A0ABV3Z1M4</accession>
<sequence>MTLFNTFRTALVCSVLASLLTSASAQDAAYEYAPNQFTDKIDLARGSISPIGDGGFYLTDNDACQLVVAEWGWEKSLCGAVDKIIIVPSPAIDTLLIEMPNSDGYITYDDWNHKDRRKEVDAIWQSLEDSVAAQGDTLGIKIQMDGWLVEPTLNTDKNYLYYATRMTWDGNPQVNIKAATFDRKGYVNFLIIPTDPDVAASDIVALIDQNLTAYESNMGIAYADFIEGDKVASYGVLGVLAGLVGVKYSKVLAAGLGAILLGFAKKLWFLIFAPLVILWNRVFGKKGE</sequence>
<dbReference type="Pfam" id="PF09935">
    <property type="entry name" value="DUF2167"/>
    <property type="match status" value="1"/>
</dbReference>
<comment type="caution">
    <text evidence="3">The sequence shown here is derived from an EMBL/GenBank/DDBJ whole genome shotgun (WGS) entry which is preliminary data.</text>
</comment>
<organism evidence="3 4">
    <name type="scientific">Hyphococcus lacteus</name>
    <dbReference type="NCBI Taxonomy" id="3143536"/>
    <lineage>
        <taxon>Bacteria</taxon>
        <taxon>Pseudomonadati</taxon>
        <taxon>Pseudomonadota</taxon>
        <taxon>Alphaproteobacteria</taxon>
        <taxon>Parvularculales</taxon>
        <taxon>Parvularculaceae</taxon>
        <taxon>Hyphococcus</taxon>
    </lineage>
</organism>
<proteinExistence type="predicted"/>
<protein>
    <submittedName>
        <fullName evidence="3">DUF2167 domain-containing protein</fullName>
    </submittedName>
</protein>
<keyword evidence="1" id="KW-0812">Transmembrane</keyword>
<keyword evidence="1" id="KW-0472">Membrane</keyword>
<name>A0ABV3Z1M4_9PROT</name>
<feature type="transmembrane region" description="Helical" evidence="1">
    <location>
        <begin position="251"/>
        <end position="279"/>
    </location>
</feature>